<evidence type="ECO:0000256" key="1">
    <source>
        <dbReference type="ARBA" id="ARBA00023015"/>
    </source>
</evidence>
<dbReference type="InterPro" id="IPR000835">
    <property type="entry name" value="HTH_MarR-typ"/>
</dbReference>
<dbReference type="EMBL" id="FOHX01000015">
    <property type="protein sequence ID" value="SEU38013.1"/>
    <property type="molecule type" value="Genomic_DNA"/>
</dbReference>
<keyword evidence="3" id="KW-0804">Transcription</keyword>
<feature type="region of interest" description="Disordered" evidence="4">
    <location>
        <begin position="175"/>
        <end position="198"/>
    </location>
</feature>
<evidence type="ECO:0000256" key="3">
    <source>
        <dbReference type="ARBA" id="ARBA00023163"/>
    </source>
</evidence>
<evidence type="ECO:0000313" key="7">
    <source>
        <dbReference type="Proteomes" id="UP000199361"/>
    </source>
</evidence>
<dbReference type="Gene3D" id="1.10.10.10">
    <property type="entry name" value="Winged helix-like DNA-binding domain superfamily/Winged helix DNA-binding domain"/>
    <property type="match status" value="1"/>
</dbReference>
<dbReference type="GO" id="GO:0003700">
    <property type="term" value="F:DNA-binding transcription factor activity"/>
    <property type="evidence" value="ECO:0007669"/>
    <property type="project" value="InterPro"/>
</dbReference>
<feature type="domain" description="HTH marR-type" evidence="5">
    <location>
        <begin position="26"/>
        <end position="160"/>
    </location>
</feature>
<dbReference type="GO" id="GO:0003677">
    <property type="term" value="F:DNA binding"/>
    <property type="evidence" value="ECO:0007669"/>
    <property type="project" value="UniProtKB-KW"/>
</dbReference>
<dbReference type="InterPro" id="IPR036390">
    <property type="entry name" value="WH_DNA-bd_sf"/>
</dbReference>
<protein>
    <submittedName>
        <fullName evidence="6">DNA-binding transcriptional regulator, MarR family</fullName>
    </submittedName>
</protein>
<dbReference type="SMART" id="SM00347">
    <property type="entry name" value="HTH_MARR"/>
    <property type="match status" value="1"/>
</dbReference>
<dbReference type="Pfam" id="PF01047">
    <property type="entry name" value="MarR"/>
    <property type="match status" value="1"/>
</dbReference>
<dbReference type="Proteomes" id="UP000199361">
    <property type="component" value="Unassembled WGS sequence"/>
</dbReference>
<evidence type="ECO:0000259" key="5">
    <source>
        <dbReference type="PROSITE" id="PS50995"/>
    </source>
</evidence>
<keyword evidence="2 6" id="KW-0238">DNA-binding</keyword>
<organism evidence="6 7">
    <name type="scientific">Nonomuraea wenchangensis</name>
    <dbReference type="NCBI Taxonomy" id="568860"/>
    <lineage>
        <taxon>Bacteria</taxon>
        <taxon>Bacillati</taxon>
        <taxon>Actinomycetota</taxon>
        <taxon>Actinomycetes</taxon>
        <taxon>Streptosporangiales</taxon>
        <taxon>Streptosporangiaceae</taxon>
        <taxon>Nonomuraea</taxon>
    </lineage>
</organism>
<proteinExistence type="predicted"/>
<accession>A0A1I0LEM5</accession>
<keyword evidence="7" id="KW-1185">Reference proteome</keyword>
<sequence>MDDAIDAVDEIIGQWALARPGVDVSPTGVIGRVTRASRLLDRAAREFLAEHGLEAWEFDVLATLRRAENVRMCMKDLSAAAMVSPGALTNRIDHLLDRGLVDRWPAPGNRRMTFVGLTDEGRRVADDVLERHAANEARLLAGLSAGDRDTLAALLRKLLLSLGDTPALSCTPGDAAGDAAASGTGAGASGVTRGSATR</sequence>
<dbReference type="PRINTS" id="PR00598">
    <property type="entry name" value="HTHMARR"/>
</dbReference>
<dbReference type="RefSeq" id="WP_091090197.1">
    <property type="nucleotide sequence ID" value="NZ_FOHX01000015.1"/>
</dbReference>
<name>A0A1I0LEM5_9ACTN</name>
<dbReference type="InterPro" id="IPR036388">
    <property type="entry name" value="WH-like_DNA-bd_sf"/>
</dbReference>
<gene>
    <name evidence="6" type="ORF">SAMN05421811_11569</name>
</gene>
<dbReference type="SUPFAM" id="SSF46785">
    <property type="entry name" value="Winged helix' DNA-binding domain"/>
    <property type="match status" value="1"/>
</dbReference>
<dbReference type="AlphaFoldDB" id="A0A1I0LEM5"/>
<dbReference type="OrthoDB" id="3237509at2"/>
<dbReference type="PANTHER" id="PTHR42756">
    <property type="entry name" value="TRANSCRIPTIONAL REGULATOR, MARR"/>
    <property type="match status" value="1"/>
</dbReference>
<reference evidence="6 7" key="1">
    <citation type="submission" date="2016-10" db="EMBL/GenBank/DDBJ databases">
        <authorList>
            <person name="de Groot N.N."/>
        </authorList>
    </citation>
    <scope>NUCLEOTIDE SEQUENCE [LARGE SCALE GENOMIC DNA]</scope>
    <source>
        <strain evidence="6 7">CGMCC 4.5598</strain>
    </source>
</reference>
<evidence type="ECO:0000313" key="6">
    <source>
        <dbReference type="EMBL" id="SEU38013.1"/>
    </source>
</evidence>
<dbReference type="PROSITE" id="PS50995">
    <property type="entry name" value="HTH_MARR_2"/>
    <property type="match status" value="1"/>
</dbReference>
<dbReference type="InterPro" id="IPR023187">
    <property type="entry name" value="Tscrpt_reg_MarR-type_CS"/>
</dbReference>
<dbReference type="PROSITE" id="PS01117">
    <property type="entry name" value="HTH_MARR_1"/>
    <property type="match status" value="1"/>
</dbReference>
<evidence type="ECO:0000256" key="4">
    <source>
        <dbReference type="SAM" id="MobiDB-lite"/>
    </source>
</evidence>
<keyword evidence="1" id="KW-0805">Transcription regulation</keyword>
<dbReference type="STRING" id="568860.SAMN05421811_11569"/>
<dbReference type="PANTHER" id="PTHR42756:SF1">
    <property type="entry name" value="TRANSCRIPTIONAL REPRESSOR OF EMRAB OPERON"/>
    <property type="match status" value="1"/>
</dbReference>
<evidence type="ECO:0000256" key="2">
    <source>
        <dbReference type="ARBA" id="ARBA00023125"/>
    </source>
</evidence>